<dbReference type="AlphaFoldDB" id="A0AAU9IFC3"/>
<sequence length="565" mass="65643">MTGIEQSSVWVIKNLWKPLSICQLKIRILDTVFIDPEELSGYRWIYTDENYNVVKKATEEASRELIVQHFLSPYDFPNENDPLLEELTVGHLINESSYLPLTKTYLITTILEQLISWPNAIQMWIPTLGDSEHKICVKIKLESGRYIKRFVKKDKTGKKINLTAKNLCNELDTSSDSIMKALHRNTSYRIKKTEFLFILDKTRSLWFMGTRKCKVYEIPSSLKPSLILERSPSVMKRLPVSKSTTQILRSKSVSKKICQGDFCNYNLKGKYDQTDPEVNYDEILKTIRLAYTWDGKNEANKVRLGIAGDYLQKERRRFLPKLVLYEMPLYIIYLGQSILSRLKFLPINGQIQDLEVESFLSKKSLKKTIKNLGFDSCMSSQLHGQKMYENVKVCERCYDIYNVIRHYKHKLNSPDPRQAKTQLISTRPSLSNFKTSDKMYSSTLGKINTDNINDLLIDMNAALIEKDNEISLKAKKDLTLMLSSRTEYSRQKSASKIQKKQSVESSTVEMESKDNKLESVIAVRFFPNEKNKVKFKDKEELAQKSYRNYLERLKAGKISRPRLII</sequence>
<evidence type="ECO:0000313" key="1">
    <source>
        <dbReference type="EMBL" id="CAG9312162.1"/>
    </source>
</evidence>
<organism evidence="1 2">
    <name type="scientific">Blepharisma stoltei</name>
    <dbReference type="NCBI Taxonomy" id="1481888"/>
    <lineage>
        <taxon>Eukaryota</taxon>
        <taxon>Sar</taxon>
        <taxon>Alveolata</taxon>
        <taxon>Ciliophora</taxon>
        <taxon>Postciliodesmatophora</taxon>
        <taxon>Heterotrichea</taxon>
        <taxon>Heterotrichida</taxon>
        <taxon>Blepharismidae</taxon>
        <taxon>Blepharisma</taxon>
    </lineage>
</organism>
<accession>A0AAU9IFC3</accession>
<dbReference type="Proteomes" id="UP001162131">
    <property type="component" value="Unassembled WGS sequence"/>
</dbReference>
<dbReference type="EMBL" id="CAJZBQ010000005">
    <property type="protein sequence ID" value="CAG9312162.1"/>
    <property type="molecule type" value="Genomic_DNA"/>
</dbReference>
<comment type="caution">
    <text evidence="1">The sequence shown here is derived from an EMBL/GenBank/DDBJ whole genome shotgun (WGS) entry which is preliminary data.</text>
</comment>
<gene>
    <name evidence="1" type="ORF">BSTOLATCC_MIC5410</name>
</gene>
<name>A0AAU9IFC3_9CILI</name>
<evidence type="ECO:0000313" key="2">
    <source>
        <dbReference type="Proteomes" id="UP001162131"/>
    </source>
</evidence>
<keyword evidence="2" id="KW-1185">Reference proteome</keyword>
<reference evidence="1" key="1">
    <citation type="submission" date="2021-09" db="EMBL/GenBank/DDBJ databases">
        <authorList>
            <consortium name="AG Swart"/>
            <person name="Singh M."/>
            <person name="Singh A."/>
            <person name="Seah K."/>
            <person name="Emmerich C."/>
        </authorList>
    </citation>
    <scope>NUCLEOTIDE SEQUENCE</scope>
    <source>
        <strain evidence="1">ATCC30299</strain>
    </source>
</reference>
<proteinExistence type="predicted"/>
<protein>
    <submittedName>
        <fullName evidence="1">Uncharacterized protein</fullName>
    </submittedName>
</protein>